<dbReference type="InterPro" id="IPR001806">
    <property type="entry name" value="Small_GTPase"/>
</dbReference>
<dbReference type="CDD" id="cd00154">
    <property type="entry name" value="Rab"/>
    <property type="match status" value="1"/>
</dbReference>
<dbReference type="GeneID" id="100370973"/>
<keyword evidence="1" id="KW-0547">Nucleotide-binding</keyword>
<gene>
    <name evidence="4" type="primary">LOC100370973</name>
</gene>
<dbReference type="SMART" id="SM00173">
    <property type="entry name" value="RAS"/>
    <property type="match status" value="1"/>
</dbReference>
<dbReference type="RefSeq" id="XP_002738206.1">
    <property type="nucleotide sequence ID" value="XM_002738160.1"/>
</dbReference>
<name>A0ABM0GVH7_SACKO</name>
<dbReference type="InterPro" id="IPR050227">
    <property type="entry name" value="Rab"/>
</dbReference>
<reference evidence="4" key="1">
    <citation type="submission" date="2025-08" db="UniProtKB">
        <authorList>
            <consortium name="RefSeq"/>
        </authorList>
    </citation>
    <scope>IDENTIFICATION</scope>
    <source>
        <tissue evidence="4">Testes</tissue>
    </source>
</reference>
<accession>A0ABM0GVH7</accession>
<dbReference type="PRINTS" id="PR00449">
    <property type="entry name" value="RASTRNSFRMNG"/>
</dbReference>
<dbReference type="InterPro" id="IPR005225">
    <property type="entry name" value="Small_GTP-bd"/>
</dbReference>
<proteinExistence type="predicted"/>
<evidence type="ECO:0000313" key="4">
    <source>
        <dbReference type="RefSeq" id="XP_002738206.1"/>
    </source>
</evidence>
<dbReference type="Gene3D" id="3.40.50.300">
    <property type="entry name" value="P-loop containing nucleotide triphosphate hydrolases"/>
    <property type="match status" value="1"/>
</dbReference>
<dbReference type="PANTHER" id="PTHR47977">
    <property type="entry name" value="RAS-RELATED PROTEIN RAB"/>
    <property type="match status" value="1"/>
</dbReference>
<organism evidence="3 4">
    <name type="scientific">Saccoglossus kowalevskii</name>
    <name type="common">Acorn worm</name>
    <dbReference type="NCBI Taxonomy" id="10224"/>
    <lineage>
        <taxon>Eukaryota</taxon>
        <taxon>Metazoa</taxon>
        <taxon>Hemichordata</taxon>
        <taxon>Enteropneusta</taxon>
        <taxon>Harrimaniidae</taxon>
        <taxon>Saccoglossus</taxon>
    </lineage>
</organism>
<evidence type="ECO:0000313" key="3">
    <source>
        <dbReference type="Proteomes" id="UP000694865"/>
    </source>
</evidence>
<dbReference type="NCBIfam" id="TIGR00231">
    <property type="entry name" value="small_GTP"/>
    <property type="match status" value="1"/>
</dbReference>
<keyword evidence="2" id="KW-0342">GTP-binding</keyword>
<evidence type="ECO:0000256" key="1">
    <source>
        <dbReference type="ARBA" id="ARBA00022741"/>
    </source>
</evidence>
<sequence>MAVSGKLVYKVILLGELGVGKTSLFRRLRDNVYEETIAVASGIDCCFKKFEVDGEQIKLNIWDTAGVERFRTLTKNYYRGAHAAIFVYALDDPSSIQYLSQWVRDANDYADEATRIMIGTKLDTAVLVDTDTVKNFAATHCIDHMFTISAKTGEGVEDCFVEISRLLRAPSKDTQRLMAYMHNVDLNEGVSPNEKKLFGCCS</sequence>
<dbReference type="Proteomes" id="UP000694865">
    <property type="component" value="Unplaced"/>
</dbReference>
<protein>
    <submittedName>
        <fullName evidence="4">Ras-related protein Rab-35-like</fullName>
    </submittedName>
</protein>
<dbReference type="PROSITE" id="PS51419">
    <property type="entry name" value="RAB"/>
    <property type="match status" value="1"/>
</dbReference>
<dbReference type="PROSITE" id="PS51421">
    <property type="entry name" value="RAS"/>
    <property type="match status" value="1"/>
</dbReference>
<dbReference type="SMART" id="SM00174">
    <property type="entry name" value="RHO"/>
    <property type="match status" value="1"/>
</dbReference>
<dbReference type="Pfam" id="PF00071">
    <property type="entry name" value="Ras"/>
    <property type="match status" value="1"/>
</dbReference>
<dbReference type="SUPFAM" id="SSF52540">
    <property type="entry name" value="P-loop containing nucleoside triphosphate hydrolases"/>
    <property type="match status" value="1"/>
</dbReference>
<dbReference type="InterPro" id="IPR027417">
    <property type="entry name" value="P-loop_NTPase"/>
</dbReference>
<dbReference type="SMART" id="SM00175">
    <property type="entry name" value="RAB"/>
    <property type="match status" value="1"/>
</dbReference>
<evidence type="ECO:0000256" key="2">
    <source>
        <dbReference type="ARBA" id="ARBA00023134"/>
    </source>
</evidence>
<keyword evidence="3" id="KW-1185">Reference proteome</keyword>